<dbReference type="OrthoDB" id="7014830at2"/>
<dbReference type="RefSeq" id="WP_019691310.1">
    <property type="nucleotide sequence ID" value="NZ_AFOY02000027.1"/>
</dbReference>
<dbReference type="PATRIC" id="fig|1042209.11.peg.6089"/>
<protein>
    <recommendedName>
        <fullName evidence="4">Copper resistance protein CopC</fullName>
    </recommendedName>
</protein>
<dbReference type="Proteomes" id="UP000022611">
    <property type="component" value="Unassembled WGS sequence"/>
</dbReference>
<feature type="region of interest" description="Disordered" evidence="1">
    <location>
        <begin position="1"/>
        <end position="20"/>
    </location>
</feature>
<evidence type="ECO:0008006" key="4">
    <source>
        <dbReference type="Google" id="ProtNLM"/>
    </source>
</evidence>
<evidence type="ECO:0000313" key="2">
    <source>
        <dbReference type="EMBL" id="EXF91314.1"/>
    </source>
</evidence>
<dbReference type="AlphaFoldDB" id="A0A010RQM5"/>
<accession>A0A010RQM5</accession>
<name>A0A010RQM5_PSEFL</name>
<evidence type="ECO:0000313" key="3">
    <source>
        <dbReference type="Proteomes" id="UP000022611"/>
    </source>
</evidence>
<gene>
    <name evidence="2" type="ORF">HK44_019585</name>
</gene>
<evidence type="ECO:0000256" key="1">
    <source>
        <dbReference type="SAM" id="MobiDB-lite"/>
    </source>
</evidence>
<comment type="caution">
    <text evidence="2">The sequence shown here is derived from an EMBL/GenBank/DDBJ whole genome shotgun (WGS) entry which is preliminary data.</text>
</comment>
<dbReference type="EMBL" id="AFOY02000027">
    <property type="protein sequence ID" value="EXF91314.1"/>
    <property type="molecule type" value="Genomic_DNA"/>
</dbReference>
<sequence length="146" mass="16260">MHGSEGKDGQHSTPEVDPRPKLFPRVMASLAIVGVMVGMMIGRLTEPDPTVLQQVEVEPDGLVVWFNNEPKTHGEFIDGSVALLFEAEGKAQNGQLKLNDKDVNWRVRLSDKGLLLTLVAARPLKGEWAGSEVNDRWRLEIHLQEQ</sequence>
<organism evidence="2 3">
    <name type="scientific">Pseudomonas fluorescens HK44</name>
    <dbReference type="NCBI Taxonomy" id="1042209"/>
    <lineage>
        <taxon>Bacteria</taxon>
        <taxon>Pseudomonadati</taxon>
        <taxon>Pseudomonadota</taxon>
        <taxon>Gammaproteobacteria</taxon>
        <taxon>Pseudomonadales</taxon>
        <taxon>Pseudomonadaceae</taxon>
        <taxon>Pseudomonas</taxon>
    </lineage>
</organism>
<reference evidence="2 3" key="1">
    <citation type="journal article" date="2011" name="J. Bacteriol.">
        <title>Draft genome sequence of the polycyclic aromatic hydrocarbon-degrading, genetically engineered bioluminescent bioreporter Pseudomonas fluorescens HK44.</title>
        <authorList>
            <person name="Chauhan A."/>
            <person name="Layton A.C."/>
            <person name="Williams D.E."/>
            <person name="Smartt A.E."/>
            <person name="Ripp S."/>
            <person name="Karpinets T.V."/>
            <person name="Brown S.D."/>
            <person name="Sayler G.S."/>
        </authorList>
    </citation>
    <scope>NUCLEOTIDE SEQUENCE [LARGE SCALE GENOMIC DNA]</scope>
    <source>
        <strain evidence="2 3">HK44</strain>
    </source>
</reference>
<proteinExistence type="predicted"/>
<dbReference type="HOGENOM" id="CLU_148661_0_0_6"/>